<dbReference type="PANTHER" id="PTHR10252:SF93">
    <property type="entry name" value="DNA POLYMERASE II SUBUNIT B3-1"/>
    <property type="match status" value="1"/>
</dbReference>
<evidence type="ECO:0000256" key="3">
    <source>
        <dbReference type="SAM" id="MobiDB-lite"/>
    </source>
</evidence>
<evidence type="ECO:0000313" key="6">
    <source>
        <dbReference type="Proteomes" id="UP001188597"/>
    </source>
</evidence>
<reference evidence="5" key="1">
    <citation type="submission" date="2022-12" db="EMBL/GenBank/DDBJ databases">
        <title>Draft genome assemblies for two species of Escallonia (Escalloniales).</title>
        <authorList>
            <person name="Chanderbali A."/>
            <person name="Dervinis C."/>
            <person name="Anghel I."/>
            <person name="Soltis D."/>
            <person name="Soltis P."/>
            <person name="Zapata F."/>
        </authorList>
    </citation>
    <scope>NUCLEOTIDE SEQUENCE</scope>
    <source>
        <strain evidence="5">UCBG64.0493</strain>
        <tissue evidence="5">Leaf</tissue>
    </source>
</reference>
<dbReference type="Gene3D" id="1.10.20.10">
    <property type="entry name" value="Histone, subunit A"/>
    <property type="match status" value="1"/>
</dbReference>
<name>A0AA89BJZ5_9ASTE</name>
<feature type="domain" description="Transcription factor CBF/NF-Y/archaeal histone" evidence="4">
    <location>
        <begin position="110"/>
        <end position="173"/>
    </location>
</feature>
<keyword evidence="2" id="KW-0539">Nucleus</keyword>
<feature type="compositionally biased region" description="Acidic residues" evidence="3">
    <location>
        <begin position="42"/>
        <end position="57"/>
    </location>
</feature>
<dbReference type="GO" id="GO:0000976">
    <property type="term" value="F:transcription cis-regulatory region binding"/>
    <property type="evidence" value="ECO:0007669"/>
    <property type="project" value="TreeGrafter"/>
</dbReference>
<protein>
    <recommendedName>
        <fullName evidence="4">Transcription factor CBF/NF-Y/archaeal histone domain-containing protein</fullName>
    </recommendedName>
</protein>
<organism evidence="5 6">
    <name type="scientific">Escallonia herrerae</name>
    <dbReference type="NCBI Taxonomy" id="1293975"/>
    <lineage>
        <taxon>Eukaryota</taxon>
        <taxon>Viridiplantae</taxon>
        <taxon>Streptophyta</taxon>
        <taxon>Embryophyta</taxon>
        <taxon>Tracheophyta</taxon>
        <taxon>Spermatophyta</taxon>
        <taxon>Magnoliopsida</taxon>
        <taxon>eudicotyledons</taxon>
        <taxon>Gunneridae</taxon>
        <taxon>Pentapetalae</taxon>
        <taxon>asterids</taxon>
        <taxon>campanulids</taxon>
        <taxon>Escalloniales</taxon>
        <taxon>Escalloniaceae</taxon>
        <taxon>Escallonia</taxon>
    </lineage>
</organism>
<feature type="region of interest" description="Disordered" evidence="3">
    <location>
        <begin position="1"/>
        <end position="106"/>
    </location>
</feature>
<evidence type="ECO:0000256" key="2">
    <source>
        <dbReference type="ARBA" id="ARBA00023242"/>
    </source>
</evidence>
<dbReference type="Pfam" id="PF00808">
    <property type="entry name" value="CBFD_NFYB_HMF"/>
    <property type="match status" value="1"/>
</dbReference>
<proteinExistence type="predicted"/>
<dbReference type="InterPro" id="IPR009072">
    <property type="entry name" value="Histone-fold"/>
</dbReference>
<dbReference type="Proteomes" id="UP001188597">
    <property type="component" value="Unassembled WGS sequence"/>
</dbReference>
<dbReference type="AlphaFoldDB" id="A0AA89BJZ5"/>
<dbReference type="InterPro" id="IPR003958">
    <property type="entry name" value="CBFA_NFYB_domain"/>
</dbReference>
<dbReference type="GO" id="GO:0006355">
    <property type="term" value="P:regulation of DNA-templated transcription"/>
    <property type="evidence" value="ECO:0007669"/>
    <property type="project" value="TreeGrafter"/>
</dbReference>
<dbReference type="PANTHER" id="PTHR10252">
    <property type="entry name" value="HISTONE-LIKE TRANSCRIPTION FACTOR CCAAT-RELATED"/>
    <property type="match status" value="1"/>
</dbReference>
<accession>A0AA89BJZ5</accession>
<dbReference type="GO" id="GO:0005634">
    <property type="term" value="C:nucleus"/>
    <property type="evidence" value="ECO:0007669"/>
    <property type="project" value="UniProtKB-SubCell"/>
</dbReference>
<comment type="caution">
    <text evidence="5">The sequence shown here is derived from an EMBL/GenBank/DDBJ whole genome shotgun (WGS) entry which is preliminary data.</text>
</comment>
<dbReference type="GO" id="GO:0046982">
    <property type="term" value="F:protein heterodimerization activity"/>
    <property type="evidence" value="ECO:0007669"/>
    <property type="project" value="InterPro"/>
</dbReference>
<dbReference type="SUPFAM" id="SSF47113">
    <property type="entry name" value="Histone-fold"/>
    <property type="match status" value="1"/>
</dbReference>
<feature type="compositionally biased region" description="Low complexity" evidence="3">
    <location>
        <begin position="7"/>
        <end position="16"/>
    </location>
</feature>
<keyword evidence="6" id="KW-1185">Reference proteome</keyword>
<dbReference type="EMBL" id="JAVXUP010000001">
    <property type="protein sequence ID" value="KAK3043828.1"/>
    <property type="molecule type" value="Genomic_DNA"/>
</dbReference>
<feature type="compositionally biased region" description="Basic and acidic residues" evidence="3">
    <location>
        <begin position="80"/>
        <end position="91"/>
    </location>
</feature>
<dbReference type="InterPro" id="IPR050568">
    <property type="entry name" value="Transcr_DNA_Rep_Reg"/>
</dbReference>
<feature type="compositionally biased region" description="Acidic residues" evidence="3">
    <location>
        <begin position="65"/>
        <end position="79"/>
    </location>
</feature>
<evidence type="ECO:0000313" key="5">
    <source>
        <dbReference type="EMBL" id="KAK3043828.1"/>
    </source>
</evidence>
<evidence type="ECO:0000259" key="4">
    <source>
        <dbReference type="Pfam" id="PF00808"/>
    </source>
</evidence>
<sequence length="210" mass="24140">MEQKAHTTTTTTNKTGSSKKKITAKNDVEEEIFVLSSSDSPNDVESEGGEEEEEEEEPKQVKDPTEDEDLDEEEEEADENVSKRQSSEKTDRKKRNKEKMEEKKESVLYTFPMQRVNRMIKGENPDIRITQEAVFLINKASEKFLQLFCTEAYACSFLDKKNHIAYKHLSSVVGKRRRFDFLSDFVPEKVKAEDALKEVSSSSTHDQAET</sequence>
<evidence type="ECO:0000256" key="1">
    <source>
        <dbReference type="ARBA" id="ARBA00004123"/>
    </source>
</evidence>
<gene>
    <name evidence="5" type="ORF">RJ639_000527</name>
</gene>
<comment type="subcellular location">
    <subcellularLocation>
        <location evidence="1">Nucleus</location>
    </subcellularLocation>
</comment>